<evidence type="ECO:0000256" key="1">
    <source>
        <dbReference type="SAM" id="MobiDB-lite"/>
    </source>
</evidence>
<evidence type="ECO:0000313" key="3">
    <source>
        <dbReference type="Proteomes" id="UP000237846"/>
    </source>
</evidence>
<name>A0A2T0QE80_9ACTN</name>
<dbReference type="AlphaFoldDB" id="A0A2T0QE80"/>
<gene>
    <name evidence="2" type="ORF">CLV72_101857</name>
</gene>
<organism evidence="2 3">
    <name type="scientific">Allonocardiopsis opalescens</name>
    <dbReference type="NCBI Taxonomy" id="1144618"/>
    <lineage>
        <taxon>Bacteria</taxon>
        <taxon>Bacillati</taxon>
        <taxon>Actinomycetota</taxon>
        <taxon>Actinomycetes</taxon>
        <taxon>Streptosporangiales</taxon>
        <taxon>Allonocardiopsis</taxon>
    </lineage>
</organism>
<protein>
    <submittedName>
        <fullName evidence="2">Uncharacterized protein</fullName>
    </submittedName>
</protein>
<reference evidence="2 3" key="1">
    <citation type="submission" date="2018-03" db="EMBL/GenBank/DDBJ databases">
        <title>Genomic Encyclopedia of Archaeal and Bacterial Type Strains, Phase II (KMG-II): from individual species to whole genera.</title>
        <authorList>
            <person name="Goeker M."/>
        </authorList>
    </citation>
    <scope>NUCLEOTIDE SEQUENCE [LARGE SCALE GENOMIC DNA]</scope>
    <source>
        <strain evidence="2 3">DSM 45601</strain>
    </source>
</reference>
<keyword evidence="3" id="KW-1185">Reference proteome</keyword>
<proteinExistence type="predicted"/>
<accession>A0A2T0QE80</accession>
<comment type="caution">
    <text evidence="2">The sequence shown here is derived from an EMBL/GenBank/DDBJ whole genome shotgun (WGS) entry which is preliminary data.</text>
</comment>
<evidence type="ECO:0000313" key="2">
    <source>
        <dbReference type="EMBL" id="PRY02256.1"/>
    </source>
</evidence>
<feature type="region of interest" description="Disordered" evidence="1">
    <location>
        <begin position="170"/>
        <end position="195"/>
    </location>
</feature>
<feature type="region of interest" description="Disordered" evidence="1">
    <location>
        <begin position="30"/>
        <end position="60"/>
    </location>
</feature>
<dbReference type="EMBL" id="PVZC01000001">
    <property type="protein sequence ID" value="PRY02256.1"/>
    <property type="molecule type" value="Genomic_DNA"/>
</dbReference>
<sequence>MPRRFRGFIGGVCRARSACQDPCSHRSAAAEDAGAAADHQRFPVSGGAQPPAHRPGGRVNPEFTELRNLVRQYLNLAPAAARPEQAAPAPPDDPDGPFLWITGISAATGRELARFLTGVVHGDGRALIPRAELDKLRALAATVTPLSRTGAYLDCTVTYRGDTFRVIDPSPQPRALGEAAAPDRPARLSAVPDPL</sequence>
<dbReference type="Proteomes" id="UP000237846">
    <property type="component" value="Unassembled WGS sequence"/>
</dbReference>